<evidence type="ECO:0000256" key="8">
    <source>
        <dbReference type="ARBA" id="ARBA00023242"/>
    </source>
</evidence>
<evidence type="ECO:0000256" key="6">
    <source>
        <dbReference type="ARBA" id="ARBA00022454"/>
    </source>
</evidence>
<dbReference type="PRINTS" id="PR00623">
    <property type="entry name" value="HISTONEH4"/>
</dbReference>
<keyword evidence="9 10" id="KW-0544">Nucleosome core</keyword>
<dbReference type="InParanoid" id="A0A0G4G447"/>
<evidence type="ECO:0000256" key="11">
    <source>
        <dbReference type="SAM" id="MobiDB-lite"/>
    </source>
</evidence>
<dbReference type="GO" id="GO:0046982">
    <property type="term" value="F:protein heterodimerization activity"/>
    <property type="evidence" value="ECO:0007669"/>
    <property type="project" value="InterPro"/>
</dbReference>
<dbReference type="PANTHER" id="PTHR10484">
    <property type="entry name" value="HISTONE H4"/>
    <property type="match status" value="1"/>
</dbReference>
<gene>
    <name evidence="12" type="ORF">Vbra_16994</name>
</gene>
<evidence type="ECO:0000256" key="9">
    <source>
        <dbReference type="ARBA" id="ARBA00023269"/>
    </source>
</evidence>
<evidence type="ECO:0000313" key="12">
    <source>
        <dbReference type="EMBL" id="CEM23183.1"/>
    </source>
</evidence>
<name>A0A0G4G447_VITBC</name>
<sequence length="112" mass="12493">MRVKIEQPGTPLPRMGGKGKGVGKGGKVTKRHVVPRNCISGITKPAIRRLARRGGVKRINGLVYEEVRNILKDFLQKVIGDAVVYTEYGNRKTVTAVDVLYALKRRGRTMFM</sequence>
<comment type="subunit">
    <text evidence="5 10">The nucleosome is a histone octamer containing two molecules each of H2A, H2B, H3 and H4 assembled in one H3-H4 heterotetramer and two H2A-H2B heterodimers. The octamer wraps approximately 147 bp of DNA.</text>
</comment>
<evidence type="ECO:0000256" key="2">
    <source>
        <dbReference type="ARBA" id="ARBA00004123"/>
    </source>
</evidence>
<dbReference type="GO" id="GO:0005634">
    <property type="term" value="C:nucleus"/>
    <property type="evidence" value="ECO:0007669"/>
    <property type="project" value="UniProtKB-SubCell"/>
</dbReference>
<dbReference type="Gene3D" id="1.10.20.10">
    <property type="entry name" value="Histone, subunit A"/>
    <property type="match status" value="1"/>
</dbReference>
<evidence type="ECO:0000256" key="3">
    <source>
        <dbReference type="ARBA" id="ARBA00004286"/>
    </source>
</evidence>
<evidence type="ECO:0000256" key="1">
    <source>
        <dbReference type="ARBA" id="ARBA00002001"/>
    </source>
</evidence>
<evidence type="ECO:0000256" key="4">
    <source>
        <dbReference type="ARBA" id="ARBA00006564"/>
    </source>
</evidence>
<protein>
    <recommendedName>
        <fullName evidence="10">Histone H4</fullName>
    </recommendedName>
</protein>
<evidence type="ECO:0000313" key="13">
    <source>
        <dbReference type="Proteomes" id="UP000041254"/>
    </source>
</evidence>
<dbReference type="AlphaFoldDB" id="A0A0G4G447"/>
<organism evidence="12 13">
    <name type="scientific">Vitrella brassicaformis (strain CCMP3155)</name>
    <dbReference type="NCBI Taxonomy" id="1169540"/>
    <lineage>
        <taxon>Eukaryota</taxon>
        <taxon>Sar</taxon>
        <taxon>Alveolata</taxon>
        <taxon>Colpodellida</taxon>
        <taxon>Vitrellaceae</taxon>
        <taxon>Vitrella</taxon>
    </lineage>
</organism>
<reference evidence="12 13" key="1">
    <citation type="submission" date="2014-11" db="EMBL/GenBank/DDBJ databases">
        <authorList>
            <person name="Zhu J."/>
            <person name="Qi W."/>
            <person name="Song R."/>
        </authorList>
    </citation>
    <scope>NUCLEOTIDE SEQUENCE [LARGE SCALE GENOMIC DNA]</scope>
</reference>
<keyword evidence="6 10" id="KW-0158">Chromosome</keyword>
<dbReference type="GO" id="GO:0003677">
    <property type="term" value="F:DNA binding"/>
    <property type="evidence" value="ECO:0007669"/>
    <property type="project" value="UniProtKB-KW"/>
</dbReference>
<feature type="region of interest" description="Disordered" evidence="11">
    <location>
        <begin position="1"/>
        <end position="28"/>
    </location>
</feature>
<dbReference type="Proteomes" id="UP000041254">
    <property type="component" value="Unassembled WGS sequence"/>
</dbReference>
<dbReference type="FunFam" id="1.10.20.10:FF:000012">
    <property type="entry name" value="Histone H4"/>
    <property type="match status" value="1"/>
</dbReference>
<comment type="similarity">
    <text evidence="4 10">Belongs to the histone H4 family.</text>
</comment>
<keyword evidence="13" id="KW-1185">Reference proteome</keyword>
<dbReference type="SUPFAM" id="SSF47113">
    <property type="entry name" value="Histone-fold"/>
    <property type="match status" value="1"/>
</dbReference>
<dbReference type="SMART" id="SM00417">
    <property type="entry name" value="H4"/>
    <property type="match status" value="1"/>
</dbReference>
<dbReference type="PhylomeDB" id="A0A0G4G447"/>
<dbReference type="InterPro" id="IPR009072">
    <property type="entry name" value="Histone-fold"/>
</dbReference>
<feature type="compositionally biased region" description="Gly residues" evidence="11">
    <location>
        <begin position="16"/>
        <end position="26"/>
    </location>
</feature>
<dbReference type="STRING" id="1169540.A0A0G4G447"/>
<dbReference type="InterPro" id="IPR001951">
    <property type="entry name" value="Histone_H4"/>
</dbReference>
<dbReference type="VEuPathDB" id="CryptoDB:Vbra_16994"/>
<dbReference type="GO" id="GO:0000786">
    <property type="term" value="C:nucleosome"/>
    <property type="evidence" value="ECO:0007669"/>
    <property type="project" value="UniProtKB-KW"/>
</dbReference>
<dbReference type="EMBL" id="CDMY01000562">
    <property type="protein sequence ID" value="CEM23183.1"/>
    <property type="molecule type" value="Genomic_DNA"/>
</dbReference>
<evidence type="ECO:0000256" key="5">
    <source>
        <dbReference type="ARBA" id="ARBA00011538"/>
    </source>
</evidence>
<keyword evidence="8 10" id="KW-0539">Nucleus</keyword>
<dbReference type="CDD" id="cd22912">
    <property type="entry name" value="HFD_H4"/>
    <property type="match status" value="1"/>
</dbReference>
<evidence type="ECO:0000256" key="7">
    <source>
        <dbReference type="ARBA" id="ARBA00023125"/>
    </source>
</evidence>
<keyword evidence="7 10" id="KW-0238">DNA-binding</keyword>
<dbReference type="OrthoDB" id="10255923at2759"/>
<evidence type="ECO:0000256" key="10">
    <source>
        <dbReference type="RuleBase" id="RU000528"/>
    </source>
</evidence>
<accession>A0A0G4G447</accession>
<comment type="subcellular location">
    <subcellularLocation>
        <location evidence="3">Chromosome</location>
    </subcellularLocation>
    <subcellularLocation>
        <location evidence="2">Nucleus</location>
    </subcellularLocation>
</comment>
<dbReference type="GO" id="GO:0030527">
    <property type="term" value="F:structural constituent of chromatin"/>
    <property type="evidence" value="ECO:0007669"/>
    <property type="project" value="InterPro"/>
</dbReference>
<proteinExistence type="inferred from homology"/>
<comment type="function">
    <text evidence="1 10">Core component of nucleosome. Nucleosomes wrap and compact DNA into chromatin, limiting DNA accessibility to the cellular machineries which require DNA as a template. Histones thereby play a central role in transcription regulation, DNA repair, DNA replication and chromosomal stability. DNA accessibility is regulated via a complex set of post-translational modifications of histones, also called histone code, and nucleosome remodeling.</text>
</comment>